<keyword evidence="3 16" id="KW-0109">Calcium transport</keyword>
<feature type="transmembrane region" description="Helical" evidence="18">
    <location>
        <begin position="1318"/>
        <end position="1337"/>
    </location>
</feature>
<keyword evidence="6" id="KW-0677">Repeat</keyword>
<feature type="domain" description="Ion transport" evidence="19">
    <location>
        <begin position="597"/>
        <end position="825"/>
    </location>
</feature>
<feature type="domain" description="Ion transport" evidence="19">
    <location>
        <begin position="882"/>
        <end position="1152"/>
    </location>
</feature>
<evidence type="ECO:0000256" key="11">
    <source>
        <dbReference type="ARBA" id="ARBA00023136"/>
    </source>
</evidence>
<comment type="function">
    <text evidence="16">Voltage-sensitive calcium channels (VSCC) mediate the entry of calcium ions into excitable cells and are also involved in a variety of calcium-dependent processes, including muscle contraction, hormone or neurotransmitter release, gene expression, cell motility, cell division and cell death. This channel gives rise to T-type calcium currents. T-type calcium channels belong to the "low-voltage activated (LVA)" group and are strongly blocked by nickel and mibefradil. A particularity of this type of channels is an opening at quite negative potentials, and a voltage-dependent inactivation. T-type channels serve pacemaking functions in both central neurons and cardiac nodal cells and support calcium signaling in secretory cells and vascular smooth muscle. They may also be involved in the modulation of firing patterns of neurons which is important for information processing as well as in cell growth processes.</text>
</comment>
<evidence type="ECO:0000256" key="5">
    <source>
        <dbReference type="ARBA" id="ARBA00022692"/>
    </source>
</evidence>
<evidence type="ECO:0000256" key="15">
    <source>
        <dbReference type="PIRSR" id="PIRSR602077-1"/>
    </source>
</evidence>
<feature type="transmembrane region" description="Helical" evidence="18">
    <location>
        <begin position="659"/>
        <end position="677"/>
    </location>
</feature>
<evidence type="ECO:0000256" key="12">
    <source>
        <dbReference type="ARBA" id="ARBA00023180"/>
    </source>
</evidence>
<dbReference type="Bgee" id="ENSELUG00000020162">
    <property type="expression patterns" value="Expressed in testis and 4 other cell types or tissues"/>
</dbReference>
<feature type="transmembrane region" description="Helical" evidence="18">
    <location>
        <begin position="628"/>
        <end position="647"/>
    </location>
</feature>
<evidence type="ECO:0000256" key="10">
    <source>
        <dbReference type="ARBA" id="ARBA00023065"/>
    </source>
</evidence>
<evidence type="ECO:0000256" key="9">
    <source>
        <dbReference type="ARBA" id="ARBA00022989"/>
    </source>
</evidence>
<feature type="transmembrane region" description="Helical" evidence="18">
    <location>
        <begin position="1118"/>
        <end position="1142"/>
    </location>
</feature>
<feature type="transmembrane region" description="Helical" evidence="18">
    <location>
        <begin position="1205"/>
        <end position="1223"/>
    </location>
</feature>
<dbReference type="Ensembl" id="ENSELUT00000084622.2">
    <property type="protein sequence ID" value="ENSELUP00000057558.2"/>
    <property type="gene ID" value="ENSELUG00000020162.3"/>
</dbReference>
<reference evidence="20" key="3">
    <citation type="submission" date="2025-08" db="UniProtKB">
        <authorList>
            <consortium name="Ensembl"/>
        </authorList>
    </citation>
    <scope>IDENTIFICATION</scope>
</reference>
<reference evidence="21" key="1">
    <citation type="journal article" date="2014" name="PLoS ONE">
        <title>The genome and linkage map of the northern pike (Esox lucius): conserved synteny revealed between the salmonid sister group and the Neoteleostei.</title>
        <authorList>
            <person name="Rondeau E.B."/>
            <person name="Minkley D.R."/>
            <person name="Leong J.S."/>
            <person name="Messmer A.M."/>
            <person name="Jantzen J.R."/>
            <person name="von Schalburg K.R."/>
            <person name="Lemon C."/>
            <person name="Bird N.H."/>
            <person name="Koop B.F."/>
        </authorList>
    </citation>
    <scope>NUCLEOTIDE SEQUENCE</scope>
</reference>
<feature type="region of interest" description="Disordered" evidence="17">
    <location>
        <begin position="549"/>
        <end position="570"/>
    </location>
</feature>
<dbReference type="GO" id="GO:0001518">
    <property type="term" value="C:voltage-gated sodium channel complex"/>
    <property type="evidence" value="ECO:0007669"/>
    <property type="project" value="TreeGrafter"/>
</dbReference>
<dbReference type="FunFam" id="1.10.287.70:FF:000136">
    <property type="entry name" value="Voltage-dependent T-type calcium channel subunit alpha"/>
    <property type="match status" value="1"/>
</dbReference>
<feature type="transmembrane region" description="Helical" evidence="18">
    <location>
        <begin position="331"/>
        <end position="351"/>
    </location>
</feature>
<dbReference type="InterPro" id="IPR005445">
    <property type="entry name" value="VDCC_T_a1"/>
</dbReference>
<keyword evidence="5 18" id="KW-0812">Transmembrane</keyword>
<dbReference type="FunFam" id="1.20.120.350:FF:000007">
    <property type="entry name" value="Voltage-dependent T-type calcium channel subunit alpha"/>
    <property type="match status" value="1"/>
</dbReference>
<feature type="binding site" evidence="15">
    <location>
        <position position="778"/>
    </location>
    <ligand>
        <name>Ca(2+)</name>
        <dbReference type="ChEBI" id="CHEBI:29108"/>
    </ligand>
</feature>
<sequence>AAMTTEEEGPGAEGGVAISVGTGDEMPLPHRGPSPEIEEGEEQCTLIVPYPELAPVVFFCLSQTTFPRSWCISRFSTWFERCSIMVILLNCVTLGMYQPCECKNCSTDRCQLLETFDGFIFVFFAVEMVVKMLALGIFGRRCYLGDTWNRLDFLIVMAGMLEYSMDQQDINLTAIRTVRVLRPLKAINRVPSMRILVNLLLDTLPMLGNVLLICFFVFFIFGIIGVQLWAGKLRNRCITLPHTYYMVDTEDERPFVCSLSQDGGNLKCANIPARRQGNNTCCLNKDNVTQLSGLSNGSGLCVNWNQYYTRCLTGDKNPHKDAISFDNIARAWIVIFQVITLEGWVEIMYYVMNAHCFYNFIYFILLIIIGSFFMINLCLVVVASQFSETKQREHQLMEEQRAQANSCSTLDGLTEPSASCYESVFQLVLHVLRKACRYASVAISKALFNRLLGRTKEVPGPVRRGERANMNGGGKGEGGERRGPHPQGKWGRKGGERGREGGHAPSGDPLTLPVSHNTSGCPGCVGALSGSDGAGPEGGLAVEVATHEAGGEDSQHGAGMDDGNDDAAAKDSGGCRRGCGKLWHEMRSKLCGIANSKYFNRGILIAILINSISMGIEHHNQPDELTNILEICNIVFTSMFALEMILKITAFGCLMYLKFPYNVLDGIIVIISVWEIVVQRDGGLSVLRTFRLLRVAKLIRFMPALRRQLVVLMKTVDSVATFCMLLMLFIFTFSILGMHIFGCKFTQRTETGDTVTDRKNFDSLLWAIVTVFQILTQEDWNVVLYNGMAATTPAVALYFVALMTFGNYVLFNLLVAILVEGYQAEGDANRSFSDEDSSHSNVDGSEKLDDCLKLSGKEKDWSIYLFSPRNEFRLLCQSIITHKLFDYVILVFIFLNCITVAVERPNIVQDSWERLVLSISNYAFTAIFVAEMTIKVVSQGLYLGETAYLRSSWNILDGFLVFISLIDIMVSMVAEAKILGVLRVLRLLRTLRPLRVISRFPGLRLVVETLITSLKPIGNIVLICCAFFLIFGILGVQFFKGKFYHCVGKNVKNITSKSDCIQANYQWNNQKYNFDNLGKALMSLFVVASKDGWVDIMYQGLDAVGIDKQPIINHRPSMLLYFISFLLIVSFFVLNMFVGVVVENFQKCRQNQEAEEAKRMEEKRQRRLEKKRRSKSEAQKIPYYVSYSNGRRLIHSLCTSHHLDLFITFIICVNVITMSAEHYKPPQSLVTALKYCNYFFTATFVVEALLKLIAFGFQRFFKDRWNLLDLFIVVFSVVGIVLEEMHHNNFLPINPTIIRIMRVLRIARGRHTLCPHGVGNLGLLFVLLFFIYAALGVELFGKMGKFLGISPCEGMGPHASFKHFGMALLTLFQVSTGDNWNSIMKDTLNDCPSGLSDYHCQPGFQFIYTIYFVSFVLTAQFVLMNVVVAVLMKHLDDSNKVALENAEMDAEIELELARGQLQLASCCMGRLAMGVVVAGIGPSSGGTRGNSPSFGRLRSLPYLGKTFTYTTLFSSFIYHFETLVTKNQQNIGFTACVTTAPSAASPPPAADRLHRPSHYASHLLSCLAHLVLIHNHSPQYICSLCSPGLCVLLSHHCEH</sequence>
<feature type="domain" description="Ion transport" evidence="19">
    <location>
        <begin position="77"/>
        <end position="393"/>
    </location>
</feature>
<feature type="transmembrane region" description="Helical" evidence="18">
    <location>
        <begin position="796"/>
        <end position="819"/>
    </location>
</feature>
<dbReference type="GO" id="GO:0046872">
    <property type="term" value="F:metal ion binding"/>
    <property type="evidence" value="ECO:0007669"/>
    <property type="project" value="UniProtKB-KW"/>
</dbReference>
<evidence type="ECO:0000256" key="7">
    <source>
        <dbReference type="ARBA" id="ARBA00022837"/>
    </source>
</evidence>
<dbReference type="FunFam" id="1.10.287.70:FF:000018">
    <property type="entry name" value="Voltage-dependent T-type calcium channel subunit alpha"/>
    <property type="match status" value="1"/>
</dbReference>
<dbReference type="GO" id="GO:0005891">
    <property type="term" value="C:voltage-gated calcium channel complex"/>
    <property type="evidence" value="ECO:0007669"/>
    <property type="project" value="InterPro"/>
</dbReference>
<dbReference type="InterPro" id="IPR027359">
    <property type="entry name" value="Volt_channel_dom_sf"/>
</dbReference>
<dbReference type="PRINTS" id="PR00167">
    <property type="entry name" value="CACHANNEL"/>
</dbReference>
<dbReference type="Gene3D" id="1.10.287.70">
    <property type="match status" value="4"/>
</dbReference>
<dbReference type="GO" id="GO:0008332">
    <property type="term" value="F:low voltage-gated calcium channel activity"/>
    <property type="evidence" value="ECO:0007669"/>
    <property type="project" value="TreeGrafter"/>
</dbReference>
<evidence type="ECO:0000259" key="19">
    <source>
        <dbReference type="Pfam" id="PF00520"/>
    </source>
</evidence>
<feature type="domain" description="Ion transport" evidence="19">
    <location>
        <begin position="1203"/>
        <end position="1437"/>
    </location>
</feature>
<feature type="binding site" evidence="15">
    <location>
        <position position="1091"/>
    </location>
    <ligand>
        <name>Ca(2+)</name>
        <dbReference type="ChEBI" id="CHEBI:29108"/>
    </ligand>
</feature>
<feature type="transmembrane region" description="Helical" evidence="18">
    <location>
        <begin position="206"/>
        <end position="230"/>
    </location>
</feature>
<evidence type="ECO:0000256" key="18">
    <source>
        <dbReference type="SAM" id="Phobius"/>
    </source>
</evidence>
<evidence type="ECO:0000256" key="17">
    <source>
        <dbReference type="SAM" id="MobiDB-lite"/>
    </source>
</evidence>
<evidence type="ECO:0000313" key="21">
    <source>
        <dbReference type="Proteomes" id="UP000265140"/>
    </source>
</evidence>
<keyword evidence="10" id="KW-0406">Ion transport</keyword>
<evidence type="ECO:0000256" key="13">
    <source>
        <dbReference type="ARBA" id="ARBA00023303"/>
    </source>
</evidence>
<feature type="transmembrane region" description="Helical" evidence="18">
    <location>
        <begin position="922"/>
        <end position="943"/>
    </location>
</feature>
<feature type="binding site" evidence="15">
    <location>
        <position position="342"/>
    </location>
    <ligand>
        <name>Ca(2+)</name>
        <dbReference type="ChEBI" id="CHEBI:29108"/>
    </ligand>
</feature>
<feature type="compositionally biased region" description="Acidic residues" evidence="17">
    <location>
        <begin position="1"/>
        <end position="10"/>
    </location>
</feature>
<feature type="transmembrane region" description="Helical" evidence="18">
    <location>
        <begin position="1235"/>
        <end position="1258"/>
    </location>
</feature>
<feature type="transmembrane region" description="Helical" evidence="18">
    <location>
        <begin position="357"/>
        <end position="382"/>
    </location>
</feature>
<evidence type="ECO:0000256" key="6">
    <source>
        <dbReference type="ARBA" id="ARBA00022737"/>
    </source>
</evidence>
<dbReference type="FunFam" id="1.10.287.70:FF:000032">
    <property type="entry name" value="Voltage-dependent T-type calcium channel subunit alpha"/>
    <property type="match status" value="1"/>
</dbReference>
<dbReference type="GeneTree" id="ENSGT00940000158594"/>
<feature type="transmembrane region" description="Helical" evidence="18">
    <location>
        <begin position="719"/>
        <end position="741"/>
    </location>
</feature>
<dbReference type="InterPro" id="IPR043203">
    <property type="entry name" value="VGCC_Ca_Na"/>
</dbReference>
<accession>A0A6Q2XVF4</accession>
<evidence type="ECO:0000256" key="16">
    <source>
        <dbReference type="RuleBase" id="RU003808"/>
    </source>
</evidence>
<comment type="catalytic activity">
    <reaction evidence="14">
        <text>Ca(2+)(in) = Ca(2+)(out)</text>
        <dbReference type="Rhea" id="RHEA:29671"/>
        <dbReference type="ChEBI" id="CHEBI:29108"/>
    </reaction>
</comment>
<dbReference type="GO" id="GO:0045956">
    <property type="term" value="P:positive regulation of calcium ion-dependent exocytosis"/>
    <property type="evidence" value="ECO:0007669"/>
    <property type="project" value="TreeGrafter"/>
</dbReference>
<evidence type="ECO:0000313" key="20">
    <source>
        <dbReference type="Ensembl" id="ENSELUP00000057558.2"/>
    </source>
</evidence>
<feature type="transmembrane region" description="Helical" evidence="18">
    <location>
        <begin position="955"/>
        <end position="974"/>
    </location>
</feature>
<evidence type="ECO:0000256" key="8">
    <source>
        <dbReference type="ARBA" id="ARBA00022882"/>
    </source>
</evidence>
<dbReference type="Gene3D" id="1.20.120.350">
    <property type="entry name" value="Voltage-gated potassium channels. Chain C"/>
    <property type="match status" value="4"/>
</dbReference>
<dbReference type="InterPro" id="IPR005821">
    <property type="entry name" value="Ion_trans_dom"/>
</dbReference>
<evidence type="ECO:0000256" key="1">
    <source>
        <dbReference type="ARBA" id="ARBA00004141"/>
    </source>
</evidence>
<dbReference type="GO" id="GO:0070509">
    <property type="term" value="P:calcium ion import"/>
    <property type="evidence" value="ECO:0007669"/>
    <property type="project" value="TreeGrafter"/>
</dbReference>
<dbReference type="InterPro" id="IPR002077">
    <property type="entry name" value="VDCCAlpha1"/>
</dbReference>
<comment type="subcellular location">
    <subcellularLocation>
        <location evidence="1 16">Membrane</location>
        <topology evidence="1 16">Multi-pass membrane protein</topology>
    </subcellularLocation>
</comment>
<reference evidence="20" key="4">
    <citation type="submission" date="2025-09" db="UniProtKB">
        <authorList>
            <consortium name="Ensembl"/>
        </authorList>
    </citation>
    <scope>IDENTIFICATION</scope>
</reference>
<feature type="transmembrane region" description="Helical" evidence="18">
    <location>
        <begin position="598"/>
        <end position="616"/>
    </location>
</feature>
<feature type="compositionally biased region" description="Basic residues" evidence="17">
    <location>
        <begin position="1165"/>
        <end position="1174"/>
    </location>
</feature>
<keyword evidence="2" id="KW-0813">Transport</keyword>
<dbReference type="PANTHER" id="PTHR10037:SF209">
    <property type="entry name" value="VOLTAGE-DEPENDENT T-TYPE CALCIUM CHANNEL SUBUNIT ALPHA"/>
    <property type="match status" value="1"/>
</dbReference>
<feature type="transmembrane region" description="Helical" evidence="18">
    <location>
        <begin position="118"/>
        <end position="138"/>
    </location>
</feature>
<dbReference type="FunFam" id="1.20.120.350:FF:000008">
    <property type="entry name" value="Voltage-dependent T-type calcium channel subunit alpha"/>
    <property type="match status" value="1"/>
</dbReference>
<dbReference type="GO" id="GO:0086010">
    <property type="term" value="P:membrane depolarization during action potential"/>
    <property type="evidence" value="ECO:0007669"/>
    <property type="project" value="TreeGrafter"/>
</dbReference>
<keyword evidence="11 18" id="KW-0472">Membrane</keyword>
<keyword evidence="13" id="KW-0407">Ion channel</keyword>
<evidence type="ECO:0000256" key="2">
    <source>
        <dbReference type="ARBA" id="ARBA00022448"/>
    </source>
</evidence>
<dbReference type="Proteomes" id="UP000265140">
    <property type="component" value="Chromosome 9"/>
</dbReference>
<organism evidence="20 21">
    <name type="scientific">Esox lucius</name>
    <name type="common">Northern pike</name>
    <dbReference type="NCBI Taxonomy" id="8010"/>
    <lineage>
        <taxon>Eukaryota</taxon>
        <taxon>Metazoa</taxon>
        <taxon>Chordata</taxon>
        <taxon>Craniata</taxon>
        <taxon>Vertebrata</taxon>
        <taxon>Euteleostomi</taxon>
        <taxon>Actinopterygii</taxon>
        <taxon>Neopterygii</taxon>
        <taxon>Teleostei</taxon>
        <taxon>Protacanthopterygii</taxon>
        <taxon>Esociformes</taxon>
        <taxon>Esocidae</taxon>
        <taxon>Esox</taxon>
    </lineage>
</organism>
<keyword evidence="15" id="KW-0479">Metal-binding</keyword>
<reference evidence="20" key="2">
    <citation type="submission" date="2020-02" db="EMBL/GenBank/DDBJ databases">
        <title>Esox lucius (northern pike) genome, fEsoLuc1, primary haplotype.</title>
        <authorList>
            <person name="Myers G."/>
            <person name="Karagic N."/>
            <person name="Meyer A."/>
            <person name="Pippel M."/>
            <person name="Reichard M."/>
            <person name="Winkler S."/>
            <person name="Tracey A."/>
            <person name="Sims Y."/>
            <person name="Howe K."/>
            <person name="Rhie A."/>
            <person name="Formenti G."/>
            <person name="Durbin R."/>
            <person name="Fedrigo O."/>
            <person name="Jarvis E.D."/>
        </authorList>
    </citation>
    <scope>NUCLEOTIDE SEQUENCE [LARGE SCALE GENOMIC DNA]</scope>
</reference>
<feature type="transmembrane region" description="Helical" evidence="18">
    <location>
        <begin position="1406"/>
        <end position="1431"/>
    </location>
</feature>
<feature type="region of interest" description="Disordered" evidence="17">
    <location>
        <begin position="458"/>
        <end position="515"/>
    </location>
</feature>
<dbReference type="GO" id="GO:0043005">
    <property type="term" value="C:neuron projection"/>
    <property type="evidence" value="ECO:0007669"/>
    <property type="project" value="TreeGrafter"/>
</dbReference>
<evidence type="ECO:0000256" key="4">
    <source>
        <dbReference type="ARBA" id="ARBA00022673"/>
    </source>
</evidence>
<keyword evidence="7 15" id="KW-0106">Calcium</keyword>
<dbReference type="PANTHER" id="PTHR10037">
    <property type="entry name" value="VOLTAGE-GATED CATION CHANNEL CALCIUM AND SODIUM"/>
    <property type="match status" value="1"/>
</dbReference>
<dbReference type="PRINTS" id="PR01629">
    <property type="entry name" value="TVDCCALPHA1"/>
</dbReference>
<feature type="transmembrane region" description="Helical" evidence="18">
    <location>
        <begin position="1017"/>
        <end position="1039"/>
    </location>
</feature>
<dbReference type="Pfam" id="PF00520">
    <property type="entry name" value="Ion_trans"/>
    <property type="match status" value="4"/>
</dbReference>
<evidence type="ECO:0000256" key="3">
    <source>
        <dbReference type="ARBA" id="ARBA00022568"/>
    </source>
</evidence>
<feature type="region of interest" description="Disordered" evidence="17">
    <location>
        <begin position="1"/>
        <end position="32"/>
    </location>
</feature>
<evidence type="ECO:0000256" key="14">
    <source>
        <dbReference type="ARBA" id="ARBA00036634"/>
    </source>
</evidence>
<keyword evidence="4 16" id="KW-0107">Calcium channel</keyword>
<feature type="transmembrane region" description="Helical" evidence="18">
    <location>
        <begin position="884"/>
        <end position="902"/>
    </location>
</feature>
<dbReference type="FunFam" id="1.20.120.350:FF:000012">
    <property type="entry name" value="Voltage-dependent T-type calcium channel subunit alpha"/>
    <property type="match status" value="1"/>
</dbReference>
<dbReference type="SUPFAM" id="SSF81324">
    <property type="entry name" value="Voltage-gated potassium channels"/>
    <property type="match status" value="4"/>
</dbReference>
<feature type="compositionally biased region" description="Basic and acidic residues" evidence="17">
    <location>
        <begin position="1153"/>
        <end position="1164"/>
    </location>
</feature>
<comment type="similarity">
    <text evidence="16">Belongs to the calcium channel alpha-1 subunit (TC 1.A.1.11) family.</text>
</comment>
<keyword evidence="21" id="KW-1185">Reference proteome</keyword>
<dbReference type="GO" id="GO:0005248">
    <property type="term" value="F:voltage-gated sodium channel activity"/>
    <property type="evidence" value="ECO:0007669"/>
    <property type="project" value="TreeGrafter"/>
</dbReference>
<dbReference type="FunFam" id="1.20.120.350:FF:000009">
    <property type="entry name" value="Voltage-dependent T-type calcium channel subunit alpha"/>
    <property type="match status" value="1"/>
</dbReference>
<name>A0A6Q2XVF4_ESOLU</name>
<protein>
    <recommendedName>
        <fullName evidence="16">Voltage-dependent T-type calcium channel subunit alpha</fullName>
    </recommendedName>
</protein>
<keyword evidence="12" id="KW-0325">Glycoprotein</keyword>
<feature type="region of interest" description="Disordered" evidence="17">
    <location>
        <begin position="1153"/>
        <end position="1175"/>
    </location>
</feature>
<keyword evidence="9 18" id="KW-1133">Transmembrane helix</keyword>
<keyword evidence="8 16" id="KW-0851">Voltage-gated channel</keyword>
<proteinExistence type="inferred from homology"/>
<feature type="compositionally biased region" description="Basic and acidic residues" evidence="17">
    <location>
        <begin position="493"/>
        <end position="502"/>
    </location>
</feature>